<comment type="caution">
    <text evidence="3">The sequence shown here is derived from an EMBL/GenBank/DDBJ whole genome shotgun (WGS) entry which is preliminary data.</text>
</comment>
<keyword evidence="3" id="KW-0032">Aminotransferase</keyword>
<dbReference type="Gene3D" id="3.40.640.10">
    <property type="entry name" value="Type I PLP-dependent aspartate aminotransferase-like (Major domain)"/>
    <property type="match status" value="1"/>
</dbReference>
<comment type="similarity">
    <text evidence="1 2">Belongs to the DegT/DnrJ/EryC1 family.</text>
</comment>
<dbReference type="PANTHER" id="PTHR30244:SF34">
    <property type="entry name" value="DTDP-4-AMINO-4,6-DIDEOXYGALACTOSE TRANSAMINASE"/>
    <property type="match status" value="1"/>
</dbReference>
<dbReference type="InterPro" id="IPR015421">
    <property type="entry name" value="PyrdxlP-dep_Trfase_major"/>
</dbReference>
<evidence type="ECO:0000256" key="2">
    <source>
        <dbReference type="RuleBase" id="RU004508"/>
    </source>
</evidence>
<dbReference type="GO" id="GO:0008483">
    <property type="term" value="F:transaminase activity"/>
    <property type="evidence" value="ECO:0007669"/>
    <property type="project" value="UniProtKB-KW"/>
</dbReference>
<dbReference type="InterPro" id="IPR000653">
    <property type="entry name" value="DegT/StrS_aminotransferase"/>
</dbReference>
<evidence type="ECO:0000313" key="4">
    <source>
        <dbReference type="Proteomes" id="UP001320715"/>
    </source>
</evidence>
<dbReference type="Pfam" id="PF01041">
    <property type="entry name" value="DegT_DnrJ_EryC1"/>
    <property type="match status" value="1"/>
</dbReference>
<gene>
    <name evidence="3" type="ORF">GTW23_12905</name>
</gene>
<dbReference type="SUPFAM" id="SSF53383">
    <property type="entry name" value="PLP-dependent transferases"/>
    <property type="match status" value="1"/>
</dbReference>
<keyword evidence="4" id="KW-1185">Reference proteome</keyword>
<organism evidence="3 4">
    <name type="scientific">Hoeflea alexandrii</name>
    <dbReference type="NCBI Taxonomy" id="288436"/>
    <lineage>
        <taxon>Bacteria</taxon>
        <taxon>Pseudomonadati</taxon>
        <taxon>Pseudomonadota</taxon>
        <taxon>Alphaproteobacteria</taxon>
        <taxon>Hyphomicrobiales</taxon>
        <taxon>Rhizobiaceae</taxon>
        <taxon>Hoeflea</taxon>
    </lineage>
</organism>
<dbReference type="CDD" id="cd00616">
    <property type="entry name" value="AHBA_syn"/>
    <property type="match status" value="1"/>
</dbReference>
<dbReference type="PIRSF" id="PIRSF000390">
    <property type="entry name" value="PLP_StrS"/>
    <property type="match status" value="1"/>
</dbReference>
<keyword evidence="3" id="KW-0808">Transferase</keyword>
<dbReference type="EMBL" id="JAAAML010000002">
    <property type="protein sequence ID" value="MCO6409076.1"/>
    <property type="molecule type" value="Genomic_DNA"/>
</dbReference>
<reference evidence="3 4" key="1">
    <citation type="submission" date="2020-01" db="EMBL/GenBank/DDBJ databases">
        <title>Genomes of bacteria type strains.</title>
        <authorList>
            <person name="Chen J."/>
            <person name="Zhu S."/>
            <person name="Yang J."/>
        </authorList>
    </citation>
    <scope>NUCLEOTIDE SEQUENCE [LARGE SCALE GENOMIC DNA]</scope>
    <source>
        <strain evidence="3 4">DSM 16655</strain>
    </source>
</reference>
<accession>A0ABT1CSB3</accession>
<keyword evidence="2" id="KW-0663">Pyridoxal phosphate</keyword>
<proteinExistence type="inferred from homology"/>
<dbReference type="Proteomes" id="UP001320715">
    <property type="component" value="Unassembled WGS sequence"/>
</dbReference>
<evidence type="ECO:0000256" key="1">
    <source>
        <dbReference type="ARBA" id="ARBA00037999"/>
    </source>
</evidence>
<dbReference type="PANTHER" id="PTHR30244">
    <property type="entry name" value="TRANSAMINASE"/>
    <property type="match status" value="1"/>
</dbReference>
<protein>
    <submittedName>
        <fullName evidence="3">Aminotransferase</fullName>
    </submittedName>
</protein>
<dbReference type="InterPro" id="IPR015424">
    <property type="entry name" value="PyrdxlP-dep_Trfase"/>
</dbReference>
<evidence type="ECO:0000313" key="3">
    <source>
        <dbReference type="EMBL" id="MCO6409076.1"/>
    </source>
</evidence>
<name>A0ABT1CSB3_9HYPH</name>
<sequence>MLNTALAPWPDYSAEEVAAVARVLASNRVNYWTGEECRHFEREYAQWVGVDHAIALANGSLAIELALRGLGVGPGDEVIVTPRSFMASASSVPLVGAVPVFADVDPETQGLSAETISAALSPRTRAVILVHLAGRPCDMDPIMDLAARHGFYVIEDCAQAHGARYRGRSVGAIGHVGAWSFCQDKIMTTGGEGGMVTTNDPEVWRKMWSFKDHGKDWDAVNATNHPPGFRWLHHSVGSNYRMIEMQAAIGRIQLRRMQDWTARRTEISHRLAAVCEPFEFVRVAAVPEDVTHAYYRFYAVLGEDAPSGWTRDRIVAEVVAEGVPCFQGSCSEIYREKAWDGTGWRPEKPLQVAHWLGEHAFAMLVHPSMTEDDIRASERALRNVLVRCAAGNSD</sequence>
<dbReference type="RefSeq" id="WP_252916067.1">
    <property type="nucleotide sequence ID" value="NZ_CP159480.1"/>
</dbReference>
<dbReference type="Gene3D" id="3.90.1150.10">
    <property type="entry name" value="Aspartate Aminotransferase, domain 1"/>
    <property type="match status" value="1"/>
</dbReference>
<dbReference type="InterPro" id="IPR015422">
    <property type="entry name" value="PyrdxlP-dep_Trfase_small"/>
</dbReference>